<evidence type="ECO:0000313" key="2">
    <source>
        <dbReference type="EMBL" id="QKJ29091.1"/>
    </source>
</evidence>
<sequence length="221" mass="24215">MKKVLLTLTAVVIFFFTSCKKEAATTTDTTITTPAEYTLTAQNVANIDGVKNLSNQEQKKIAFGLLSPIEKYGAWVENARIASANFTPQQKLLAVELVSFLTPQLFNTGNNNGNNKGQAATFRDNWLKKAKALLTHDQIESLAYKLFGATDAKSDLKINLAAQGIPNCNCNTNSDYGCEGTACHRDDDMQECKNQTSWGCGFCILWACDNTCIILPKIPTD</sequence>
<dbReference type="EMBL" id="CP054139">
    <property type="protein sequence ID" value="QKJ29091.1"/>
    <property type="molecule type" value="Genomic_DNA"/>
</dbReference>
<feature type="signal peptide" evidence="1">
    <location>
        <begin position="1"/>
        <end position="23"/>
    </location>
</feature>
<dbReference type="PROSITE" id="PS51257">
    <property type="entry name" value="PROKAR_LIPOPROTEIN"/>
    <property type="match status" value="1"/>
</dbReference>
<protein>
    <submittedName>
        <fullName evidence="2">Bacteriocin fulvocin C-related protein</fullName>
    </submittedName>
</protein>
<keyword evidence="1" id="KW-0732">Signal</keyword>
<reference evidence="2 3" key="1">
    <citation type="submission" date="2020-05" db="EMBL/GenBank/DDBJ databases">
        <title>Mucilaginibacter mali sp. nov.</title>
        <authorList>
            <person name="Kim H.S."/>
            <person name="Lee K.C."/>
            <person name="Suh M.K."/>
            <person name="Kim J.-S."/>
            <person name="Han K.-I."/>
            <person name="Eom M.K."/>
            <person name="Shin Y.K."/>
            <person name="Lee J.-S."/>
        </authorList>
    </citation>
    <scope>NUCLEOTIDE SEQUENCE [LARGE SCALE GENOMIC DNA]</scope>
    <source>
        <strain evidence="2 3">G2-14</strain>
    </source>
</reference>
<gene>
    <name evidence="2" type="ORF">HQ865_04755</name>
</gene>
<evidence type="ECO:0000256" key="1">
    <source>
        <dbReference type="SAM" id="SignalP"/>
    </source>
</evidence>
<dbReference type="AlphaFoldDB" id="A0A7D4Q6B6"/>
<dbReference type="NCBIfam" id="NF033852">
    <property type="entry name" value="fulvocin_rel"/>
    <property type="match status" value="1"/>
</dbReference>
<proteinExistence type="predicted"/>
<dbReference type="Proteomes" id="UP000505355">
    <property type="component" value="Chromosome"/>
</dbReference>
<keyword evidence="3" id="KW-1185">Reference proteome</keyword>
<feature type="chain" id="PRO_5029001270" evidence="1">
    <location>
        <begin position="24"/>
        <end position="221"/>
    </location>
</feature>
<evidence type="ECO:0000313" key="3">
    <source>
        <dbReference type="Proteomes" id="UP000505355"/>
    </source>
</evidence>
<accession>A0A7D4Q6B6</accession>
<organism evidence="2 3">
    <name type="scientific">Mucilaginibacter mali</name>
    <dbReference type="NCBI Taxonomy" id="2740462"/>
    <lineage>
        <taxon>Bacteria</taxon>
        <taxon>Pseudomonadati</taxon>
        <taxon>Bacteroidota</taxon>
        <taxon>Sphingobacteriia</taxon>
        <taxon>Sphingobacteriales</taxon>
        <taxon>Sphingobacteriaceae</taxon>
        <taxon>Mucilaginibacter</taxon>
    </lineage>
</organism>
<dbReference type="KEGG" id="mmab:HQ865_04755"/>
<name>A0A7D4Q6B6_9SPHI</name>
<dbReference type="RefSeq" id="WP_173413787.1">
    <property type="nucleotide sequence ID" value="NZ_CP054139.1"/>
</dbReference>